<name>A0ABW5UUH6_9MICO</name>
<dbReference type="RefSeq" id="WP_019618446.1">
    <property type="nucleotide sequence ID" value="NZ_JBHUNE010000001.1"/>
</dbReference>
<reference evidence="2" key="1">
    <citation type="journal article" date="2019" name="Int. J. Syst. Evol. Microbiol.">
        <title>The Global Catalogue of Microorganisms (GCM) 10K type strain sequencing project: providing services to taxonomists for standard genome sequencing and annotation.</title>
        <authorList>
            <consortium name="The Broad Institute Genomics Platform"/>
            <consortium name="The Broad Institute Genome Sequencing Center for Infectious Disease"/>
            <person name="Wu L."/>
            <person name="Ma J."/>
        </authorList>
    </citation>
    <scope>NUCLEOTIDE SEQUENCE [LARGE SCALE GENOMIC DNA]</scope>
    <source>
        <strain evidence="2">TISTR 1514</strain>
    </source>
</reference>
<gene>
    <name evidence="1" type="ORF">ACFSW7_01825</name>
</gene>
<protein>
    <submittedName>
        <fullName evidence="1">Uncharacterized protein</fullName>
    </submittedName>
</protein>
<evidence type="ECO:0000313" key="1">
    <source>
        <dbReference type="EMBL" id="MFD2757113.1"/>
    </source>
</evidence>
<dbReference type="Proteomes" id="UP001597492">
    <property type="component" value="Unassembled WGS sequence"/>
</dbReference>
<proteinExistence type="predicted"/>
<evidence type="ECO:0000313" key="2">
    <source>
        <dbReference type="Proteomes" id="UP001597492"/>
    </source>
</evidence>
<keyword evidence="2" id="KW-1185">Reference proteome</keyword>
<sequence length="136" mass="13715">MADLRDLAIRTAEDVNQHAALIAGKANIEHVHTAEDITAGTLAAARLPAASTSARGGVQLATNAEATAGTNTAKAVTPAGLKAKVDPLEARVSTVEAGQGGSSLTNVMVTNGVPTGSAPVGFWAIDATTGDYYQME</sequence>
<organism evidence="1 2">
    <name type="scientific">Gulosibacter faecalis</name>
    <dbReference type="NCBI Taxonomy" id="272240"/>
    <lineage>
        <taxon>Bacteria</taxon>
        <taxon>Bacillati</taxon>
        <taxon>Actinomycetota</taxon>
        <taxon>Actinomycetes</taxon>
        <taxon>Micrococcales</taxon>
        <taxon>Microbacteriaceae</taxon>
        <taxon>Gulosibacter</taxon>
    </lineage>
</organism>
<dbReference type="EMBL" id="JBHUNE010000001">
    <property type="protein sequence ID" value="MFD2757113.1"/>
    <property type="molecule type" value="Genomic_DNA"/>
</dbReference>
<accession>A0ABW5UUH6</accession>
<comment type="caution">
    <text evidence="1">The sequence shown here is derived from an EMBL/GenBank/DDBJ whole genome shotgun (WGS) entry which is preliminary data.</text>
</comment>